<organism evidence="1 2">
    <name type="scientific">Thalassiosira oceanica</name>
    <name type="common">Marine diatom</name>
    <dbReference type="NCBI Taxonomy" id="159749"/>
    <lineage>
        <taxon>Eukaryota</taxon>
        <taxon>Sar</taxon>
        <taxon>Stramenopiles</taxon>
        <taxon>Ochrophyta</taxon>
        <taxon>Bacillariophyta</taxon>
        <taxon>Coscinodiscophyceae</taxon>
        <taxon>Thalassiosirophycidae</taxon>
        <taxon>Thalassiosirales</taxon>
        <taxon>Thalassiosiraceae</taxon>
        <taxon>Thalassiosira</taxon>
    </lineage>
</organism>
<accession>K0RWT5</accession>
<dbReference type="AlphaFoldDB" id="K0RWT5"/>
<keyword evidence="2" id="KW-1185">Reference proteome</keyword>
<name>K0RWT5_THAOC</name>
<gene>
    <name evidence="1" type="ORF">THAOC_27277</name>
</gene>
<protein>
    <submittedName>
        <fullName evidence="1">Uncharacterized protein</fullName>
    </submittedName>
</protein>
<dbReference type="EMBL" id="AGNL01038047">
    <property type="protein sequence ID" value="EJK53311.1"/>
    <property type="molecule type" value="Genomic_DNA"/>
</dbReference>
<dbReference type="Proteomes" id="UP000266841">
    <property type="component" value="Unassembled WGS sequence"/>
</dbReference>
<comment type="caution">
    <text evidence="1">The sequence shown here is derived from an EMBL/GenBank/DDBJ whole genome shotgun (WGS) entry which is preliminary data.</text>
</comment>
<proteinExistence type="predicted"/>
<evidence type="ECO:0000313" key="2">
    <source>
        <dbReference type="Proteomes" id="UP000266841"/>
    </source>
</evidence>
<evidence type="ECO:0000313" key="1">
    <source>
        <dbReference type="EMBL" id="EJK53311.1"/>
    </source>
</evidence>
<sequence length="268" mass="29578">MEVEVAIHVHGVSPLPMGIERAGRHERKGLNAWRGSKAPSTHQIWGQSGCWNAQISAEQWGAAMEVEVAIRVHGVSPLPMGIGRGDRHKRTGLHAWKGSKAPETHQIWGQSGCWNAQISAEQWGAAMEVEVAIHVHGVSPLPMVSIVLLVVDRQRVRTNPDRSWQSSFNSSFGVKVCPSFLPTKACNRTVALSRTTPRGPNVRPNKWKGTTAAVLSKKNVFLFLKIFFLLRSTAATVSSEKKILFRFLEHVLGLEHGSERHLILLACS</sequence>
<reference evidence="1 2" key="1">
    <citation type="journal article" date="2012" name="Genome Biol.">
        <title>Genome and low-iron response of an oceanic diatom adapted to chronic iron limitation.</title>
        <authorList>
            <person name="Lommer M."/>
            <person name="Specht M."/>
            <person name="Roy A.S."/>
            <person name="Kraemer L."/>
            <person name="Andreson R."/>
            <person name="Gutowska M.A."/>
            <person name="Wolf J."/>
            <person name="Bergner S.V."/>
            <person name="Schilhabel M.B."/>
            <person name="Klostermeier U.C."/>
            <person name="Beiko R.G."/>
            <person name="Rosenstiel P."/>
            <person name="Hippler M."/>
            <person name="Laroche J."/>
        </authorList>
    </citation>
    <scope>NUCLEOTIDE SEQUENCE [LARGE SCALE GENOMIC DNA]</scope>
    <source>
        <strain evidence="1 2">CCMP1005</strain>
    </source>
</reference>